<reference evidence="3" key="1">
    <citation type="journal article" date="2017" name="Genome Biol.">
        <title>Comparative genomics reveals high biological diversity and specific adaptations in the industrially and medically important fungal genus Aspergillus.</title>
        <authorList>
            <person name="de Vries R.P."/>
            <person name="Riley R."/>
            <person name="Wiebenga A."/>
            <person name="Aguilar-Osorio G."/>
            <person name="Amillis S."/>
            <person name="Uchima C.A."/>
            <person name="Anderluh G."/>
            <person name="Asadollahi M."/>
            <person name="Askin M."/>
            <person name="Barry K."/>
            <person name="Battaglia E."/>
            <person name="Bayram O."/>
            <person name="Benocci T."/>
            <person name="Braus-Stromeyer S.A."/>
            <person name="Caldana C."/>
            <person name="Canovas D."/>
            <person name="Cerqueira G.C."/>
            <person name="Chen F."/>
            <person name="Chen W."/>
            <person name="Choi C."/>
            <person name="Clum A."/>
            <person name="Dos Santos R.A."/>
            <person name="Damasio A.R."/>
            <person name="Diallinas G."/>
            <person name="Emri T."/>
            <person name="Fekete E."/>
            <person name="Flipphi M."/>
            <person name="Freyberg S."/>
            <person name="Gallo A."/>
            <person name="Gournas C."/>
            <person name="Habgood R."/>
            <person name="Hainaut M."/>
            <person name="Harispe M.L."/>
            <person name="Henrissat B."/>
            <person name="Hilden K.S."/>
            <person name="Hope R."/>
            <person name="Hossain A."/>
            <person name="Karabika E."/>
            <person name="Karaffa L."/>
            <person name="Karanyi Z."/>
            <person name="Krasevec N."/>
            <person name="Kuo A."/>
            <person name="Kusch H."/>
            <person name="LaButti K."/>
            <person name="Lagendijk E.L."/>
            <person name="Lapidus A."/>
            <person name="Levasseur A."/>
            <person name="Lindquist E."/>
            <person name="Lipzen A."/>
            <person name="Logrieco A.F."/>
            <person name="MacCabe A."/>
            <person name="Maekelae M.R."/>
            <person name="Malavazi I."/>
            <person name="Melin P."/>
            <person name="Meyer V."/>
            <person name="Mielnichuk N."/>
            <person name="Miskei M."/>
            <person name="Molnar A.P."/>
            <person name="Mule G."/>
            <person name="Ngan C.Y."/>
            <person name="Orejas M."/>
            <person name="Orosz E."/>
            <person name="Ouedraogo J.P."/>
            <person name="Overkamp K.M."/>
            <person name="Park H.-S."/>
            <person name="Perrone G."/>
            <person name="Piumi F."/>
            <person name="Punt P.J."/>
            <person name="Ram A.F."/>
            <person name="Ramon A."/>
            <person name="Rauscher S."/>
            <person name="Record E."/>
            <person name="Riano-Pachon D.M."/>
            <person name="Robert V."/>
            <person name="Roehrig J."/>
            <person name="Ruller R."/>
            <person name="Salamov A."/>
            <person name="Salih N.S."/>
            <person name="Samson R.A."/>
            <person name="Sandor E."/>
            <person name="Sanguinetti M."/>
            <person name="Schuetze T."/>
            <person name="Sepcic K."/>
            <person name="Shelest E."/>
            <person name="Sherlock G."/>
            <person name="Sophianopoulou V."/>
            <person name="Squina F.M."/>
            <person name="Sun H."/>
            <person name="Susca A."/>
            <person name="Todd R.B."/>
            <person name="Tsang A."/>
            <person name="Unkles S.E."/>
            <person name="van de Wiele N."/>
            <person name="van Rossen-Uffink D."/>
            <person name="Oliveira J.V."/>
            <person name="Vesth T.C."/>
            <person name="Visser J."/>
            <person name="Yu J.-H."/>
            <person name="Zhou M."/>
            <person name="Andersen M.R."/>
            <person name="Archer D.B."/>
            <person name="Baker S.E."/>
            <person name="Benoit I."/>
            <person name="Brakhage A.A."/>
            <person name="Braus G.H."/>
            <person name="Fischer R."/>
            <person name="Frisvad J.C."/>
            <person name="Goldman G.H."/>
            <person name="Houbraken J."/>
            <person name="Oakley B."/>
            <person name="Pocsi I."/>
            <person name="Scazzocchio C."/>
            <person name="Seiboth B."/>
            <person name="vanKuyk P.A."/>
            <person name="Wortman J."/>
            <person name="Dyer P.S."/>
            <person name="Grigoriev I.V."/>
        </authorList>
    </citation>
    <scope>NUCLEOTIDE SEQUENCE [LARGE SCALE GENOMIC DNA]</scope>
    <source>
        <strain evidence="3">CBS 516.65</strain>
    </source>
</reference>
<dbReference type="AlphaFoldDB" id="A0A1L9V7L1"/>
<name>A0A1L9V7L1_ASPGL</name>
<feature type="compositionally biased region" description="Basic residues" evidence="1">
    <location>
        <begin position="330"/>
        <end position="343"/>
    </location>
</feature>
<dbReference type="VEuPathDB" id="FungiDB:ASPGLDRAFT_921351"/>
<evidence type="ECO:0000256" key="1">
    <source>
        <dbReference type="SAM" id="MobiDB-lite"/>
    </source>
</evidence>
<evidence type="ECO:0000313" key="2">
    <source>
        <dbReference type="EMBL" id="OJJ79901.1"/>
    </source>
</evidence>
<dbReference type="Pfam" id="PF10295">
    <property type="entry name" value="DUF2406"/>
    <property type="match status" value="1"/>
</dbReference>
<evidence type="ECO:0000313" key="3">
    <source>
        <dbReference type="Proteomes" id="UP000184300"/>
    </source>
</evidence>
<feature type="compositionally biased region" description="Low complexity" evidence="1">
    <location>
        <begin position="116"/>
        <end position="125"/>
    </location>
</feature>
<gene>
    <name evidence="2" type="ORF">ASPGLDRAFT_921351</name>
</gene>
<feature type="compositionally biased region" description="Low complexity" evidence="1">
    <location>
        <begin position="162"/>
        <end position="178"/>
    </location>
</feature>
<proteinExistence type="predicted"/>
<feature type="compositionally biased region" description="Polar residues" evidence="1">
    <location>
        <begin position="233"/>
        <end position="250"/>
    </location>
</feature>
<dbReference type="RefSeq" id="XP_022396599.1">
    <property type="nucleotide sequence ID" value="XM_022550515.1"/>
</dbReference>
<dbReference type="PANTHER" id="PTHR28186:SF1">
    <property type="entry name" value="MEIOTICALLY UP-REGULATED GENE 9 PROTEIN"/>
    <property type="match status" value="1"/>
</dbReference>
<dbReference type="InterPro" id="IPR018809">
    <property type="entry name" value="DUF2406"/>
</dbReference>
<feature type="compositionally biased region" description="Low complexity" evidence="1">
    <location>
        <begin position="1"/>
        <end position="21"/>
    </location>
</feature>
<feature type="compositionally biased region" description="Low complexity" evidence="1">
    <location>
        <begin position="251"/>
        <end position="264"/>
    </location>
</feature>
<feature type="region of interest" description="Disordered" evidence="1">
    <location>
        <begin position="116"/>
        <end position="343"/>
    </location>
</feature>
<sequence>MSKQNRGFSFGSKSSKSNRSSISANRVALAESPEEKQRRNLQTKADPTLAMSELQPMAVALEKSNLGNLRGMVHKDQHGNLIADPDHSNPTRPRLERPLDTIRSFEIAIDGTYASNNANANANASRPTSFVRTGDEPSPGDFSRRTSYFGANAHPSRRGSYNDHNQPNNYYPYHQNTHPPRPRHPRMTSNQSYGTPRNAYAQNGHQNSYQNGHQNGSYDNITPTGSGSGSGSHSEPYNGTDPSSVNSSIDQLQQQQQQIQQQQQGKGGPGYDQPIGQPMAPPAPRHVFGSAPASDPSAGGPVGGQQAAAMGNRRHLRKATNDSEASAGSGKRKSWFKRKFSKS</sequence>
<feature type="region of interest" description="Disordered" evidence="1">
    <location>
        <begin position="1"/>
        <end position="50"/>
    </location>
</feature>
<keyword evidence="3" id="KW-1185">Reference proteome</keyword>
<dbReference type="Proteomes" id="UP000184300">
    <property type="component" value="Unassembled WGS sequence"/>
</dbReference>
<evidence type="ECO:0008006" key="4">
    <source>
        <dbReference type="Google" id="ProtNLM"/>
    </source>
</evidence>
<dbReference type="OrthoDB" id="5330253at2759"/>
<organism evidence="2 3">
    <name type="scientific">Aspergillus glaucus CBS 516.65</name>
    <dbReference type="NCBI Taxonomy" id="1160497"/>
    <lineage>
        <taxon>Eukaryota</taxon>
        <taxon>Fungi</taxon>
        <taxon>Dikarya</taxon>
        <taxon>Ascomycota</taxon>
        <taxon>Pezizomycotina</taxon>
        <taxon>Eurotiomycetes</taxon>
        <taxon>Eurotiomycetidae</taxon>
        <taxon>Eurotiales</taxon>
        <taxon>Aspergillaceae</taxon>
        <taxon>Aspergillus</taxon>
        <taxon>Aspergillus subgen. Aspergillus</taxon>
    </lineage>
</organism>
<protein>
    <recommendedName>
        <fullName evidence="4">DUF2406 domain-containing protein</fullName>
    </recommendedName>
</protein>
<accession>A0A1L9V7L1</accession>
<dbReference type="EMBL" id="KV878914">
    <property type="protein sequence ID" value="OJJ79901.1"/>
    <property type="molecule type" value="Genomic_DNA"/>
</dbReference>
<feature type="compositionally biased region" description="Polar residues" evidence="1">
    <location>
        <begin position="187"/>
        <end position="224"/>
    </location>
</feature>
<dbReference type="GeneID" id="34466775"/>
<dbReference type="PANTHER" id="PTHR28186">
    <property type="entry name" value="MEIOTICALLY UP-REGULATED GENE 9 PROTEIN"/>
    <property type="match status" value="1"/>
</dbReference>